<organism evidence="2 3">
    <name type="scientific">Sediminibacterium goheungense</name>
    <dbReference type="NCBI Taxonomy" id="1086393"/>
    <lineage>
        <taxon>Bacteria</taxon>
        <taxon>Pseudomonadati</taxon>
        <taxon>Bacteroidota</taxon>
        <taxon>Chitinophagia</taxon>
        <taxon>Chitinophagales</taxon>
        <taxon>Chitinophagaceae</taxon>
        <taxon>Sediminibacterium</taxon>
    </lineage>
</organism>
<dbReference type="Pfam" id="PF12867">
    <property type="entry name" value="DinB_2"/>
    <property type="match status" value="1"/>
</dbReference>
<dbReference type="InterPro" id="IPR034660">
    <property type="entry name" value="DinB/YfiT-like"/>
</dbReference>
<evidence type="ECO:0000313" key="3">
    <source>
        <dbReference type="Proteomes" id="UP000295741"/>
    </source>
</evidence>
<sequence>MVWGVENNMKEKEKIAALFEAFYGGDCWIGLNFKQAIEGVNENLAAKSLGEGHNSIWQLVSHLIYWRKTVLIRLVGVLGTPSMSDFYQPAHTDRQAWEEVLAQFRDVQEELVKVIRQFPEEKMDEPSPMKSQTYYQLLTGCLQHDAYHMGQIILLKKML</sequence>
<reference evidence="2 3" key="1">
    <citation type="submission" date="2019-03" db="EMBL/GenBank/DDBJ databases">
        <title>Genomic Encyclopedia of Archaeal and Bacterial Type Strains, Phase II (KMG-II): from individual species to whole genera.</title>
        <authorList>
            <person name="Goeker M."/>
        </authorList>
    </citation>
    <scope>NUCLEOTIDE SEQUENCE [LARGE SCALE GENOMIC DNA]</scope>
    <source>
        <strain evidence="2 3">DSM 28323</strain>
    </source>
</reference>
<comment type="caution">
    <text evidence="2">The sequence shown here is derived from an EMBL/GenBank/DDBJ whole genome shotgun (WGS) entry which is preliminary data.</text>
</comment>
<accession>A0A4R6J0E8</accession>
<keyword evidence="3" id="KW-1185">Reference proteome</keyword>
<dbReference type="SUPFAM" id="SSF109854">
    <property type="entry name" value="DinB/YfiT-like putative metalloenzymes"/>
    <property type="match status" value="1"/>
</dbReference>
<evidence type="ECO:0000259" key="1">
    <source>
        <dbReference type="Pfam" id="PF12867"/>
    </source>
</evidence>
<evidence type="ECO:0000313" key="2">
    <source>
        <dbReference type="EMBL" id="TDO28211.1"/>
    </source>
</evidence>
<feature type="domain" description="DinB-like" evidence="1">
    <location>
        <begin position="34"/>
        <end position="152"/>
    </location>
</feature>
<protein>
    <submittedName>
        <fullName evidence="2">Putative damage-inducible protein DinB</fullName>
    </submittedName>
</protein>
<proteinExistence type="predicted"/>
<dbReference type="Proteomes" id="UP000295741">
    <property type="component" value="Unassembled WGS sequence"/>
</dbReference>
<name>A0A4R6J0E8_9BACT</name>
<dbReference type="InterPro" id="IPR024775">
    <property type="entry name" value="DinB-like"/>
</dbReference>
<dbReference type="AlphaFoldDB" id="A0A4R6J0E8"/>
<gene>
    <name evidence="2" type="ORF">BC659_0273</name>
</gene>
<dbReference type="EMBL" id="SNWP01000010">
    <property type="protein sequence ID" value="TDO28211.1"/>
    <property type="molecule type" value="Genomic_DNA"/>
</dbReference>
<dbReference type="OrthoDB" id="9814103at2"/>
<dbReference type="Gene3D" id="1.20.120.450">
    <property type="entry name" value="dinb family like domain"/>
    <property type="match status" value="1"/>
</dbReference>